<dbReference type="Proteomes" id="UP000051789">
    <property type="component" value="Unassembled WGS sequence"/>
</dbReference>
<organism evidence="6 7">
    <name type="scientific">Lacticaseibacillus thailandensis DSM 22698 = JCM 13996</name>
    <dbReference type="NCBI Taxonomy" id="1423810"/>
    <lineage>
        <taxon>Bacteria</taxon>
        <taxon>Bacillati</taxon>
        <taxon>Bacillota</taxon>
        <taxon>Bacilli</taxon>
        <taxon>Lactobacillales</taxon>
        <taxon>Lactobacillaceae</taxon>
        <taxon>Lacticaseibacillus</taxon>
    </lineage>
</organism>
<dbReference type="SMART" id="SM00382">
    <property type="entry name" value="AAA"/>
    <property type="match status" value="1"/>
</dbReference>
<gene>
    <name evidence="6" type="ORF">FD19_GL001393</name>
</gene>
<evidence type="ECO:0000313" key="7">
    <source>
        <dbReference type="Proteomes" id="UP000051789"/>
    </source>
</evidence>
<dbReference type="STRING" id="1423810.FD19_GL001393"/>
<accession>A0A0R2CB38</accession>
<proteinExistence type="inferred from homology"/>
<keyword evidence="3" id="KW-0547">Nucleotide-binding</keyword>
<dbReference type="PROSITE" id="PS50893">
    <property type="entry name" value="ABC_TRANSPORTER_2"/>
    <property type="match status" value="1"/>
</dbReference>
<dbReference type="EMBL" id="AYZK01000003">
    <property type="protein sequence ID" value="KRM87236.1"/>
    <property type="molecule type" value="Genomic_DNA"/>
</dbReference>
<keyword evidence="4 6" id="KW-0067">ATP-binding</keyword>
<dbReference type="InterPro" id="IPR003593">
    <property type="entry name" value="AAA+_ATPase"/>
</dbReference>
<reference evidence="6 7" key="1">
    <citation type="journal article" date="2015" name="Genome Announc.">
        <title>Expanding the biotechnology potential of lactobacilli through comparative genomics of 213 strains and associated genera.</title>
        <authorList>
            <person name="Sun Z."/>
            <person name="Harris H.M."/>
            <person name="McCann A."/>
            <person name="Guo C."/>
            <person name="Argimon S."/>
            <person name="Zhang W."/>
            <person name="Yang X."/>
            <person name="Jeffery I.B."/>
            <person name="Cooney J.C."/>
            <person name="Kagawa T.F."/>
            <person name="Liu W."/>
            <person name="Song Y."/>
            <person name="Salvetti E."/>
            <person name="Wrobel A."/>
            <person name="Rasinkangas P."/>
            <person name="Parkhill J."/>
            <person name="Rea M.C."/>
            <person name="O'Sullivan O."/>
            <person name="Ritari J."/>
            <person name="Douillard F.P."/>
            <person name="Paul Ross R."/>
            <person name="Yang R."/>
            <person name="Briner A.E."/>
            <person name="Felis G.E."/>
            <person name="de Vos W.M."/>
            <person name="Barrangou R."/>
            <person name="Klaenhammer T.R."/>
            <person name="Caufield P.W."/>
            <person name="Cui Y."/>
            <person name="Zhang H."/>
            <person name="O'Toole P.W."/>
        </authorList>
    </citation>
    <scope>NUCLEOTIDE SEQUENCE [LARGE SCALE GENOMIC DNA]</scope>
    <source>
        <strain evidence="6 7">DSM 22698</strain>
    </source>
</reference>
<dbReference type="PATRIC" id="fig|1423810.4.peg.1431"/>
<dbReference type="InterPro" id="IPR003439">
    <property type="entry name" value="ABC_transporter-like_ATP-bd"/>
</dbReference>
<dbReference type="Pfam" id="PF00005">
    <property type="entry name" value="ABC_tran"/>
    <property type="match status" value="1"/>
</dbReference>
<name>A0A0R2CB38_9LACO</name>
<keyword evidence="2" id="KW-0813">Transport</keyword>
<dbReference type="PANTHER" id="PTHR42734">
    <property type="entry name" value="METAL TRANSPORT SYSTEM ATP-BINDING PROTEIN TM_0124-RELATED"/>
    <property type="match status" value="1"/>
</dbReference>
<dbReference type="RefSeq" id="WP_056969381.1">
    <property type="nucleotide sequence ID" value="NZ_AYZK01000003.1"/>
</dbReference>
<dbReference type="InterPro" id="IPR027417">
    <property type="entry name" value="P-loop_NTPase"/>
</dbReference>
<evidence type="ECO:0000259" key="5">
    <source>
        <dbReference type="PROSITE" id="PS50893"/>
    </source>
</evidence>
<dbReference type="GO" id="GO:0016887">
    <property type="term" value="F:ATP hydrolysis activity"/>
    <property type="evidence" value="ECO:0007669"/>
    <property type="project" value="InterPro"/>
</dbReference>
<feature type="domain" description="ABC transporter" evidence="5">
    <location>
        <begin position="4"/>
        <end position="232"/>
    </location>
</feature>
<dbReference type="InterPro" id="IPR050153">
    <property type="entry name" value="Metal_Ion_Import_ABC"/>
</dbReference>
<protein>
    <submittedName>
        <fullName evidence="6">Zinc iron ABC transporter, ATP-binding subunit</fullName>
    </submittedName>
</protein>
<dbReference type="Gene3D" id="3.40.50.300">
    <property type="entry name" value="P-loop containing nucleotide triphosphate hydrolases"/>
    <property type="match status" value="1"/>
</dbReference>
<dbReference type="PANTHER" id="PTHR42734:SF17">
    <property type="entry name" value="METAL TRANSPORT SYSTEM ATP-BINDING PROTEIN TM_0124-RELATED"/>
    <property type="match status" value="1"/>
</dbReference>
<dbReference type="GO" id="GO:0005524">
    <property type="term" value="F:ATP binding"/>
    <property type="evidence" value="ECO:0007669"/>
    <property type="project" value="UniProtKB-KW"/>
</dbReference>
<sequence>MRILTGKDVGIQFTDNKRWLYRHVNFHLDSSQILALVGDNGVGKTTLIRTIMGQRTVTEGQIIHDHTQDLRIGYVPQYHDDIGAFPLHIADFVGLSYDRGLLPWLRRSEKEHLAHVLEEANLTAIANERIDRASGGEKQRAFLAQAMIQDPDVLILDEATANMDNVAKFALMDVVKHYRDHHDLSVIMVSHDLDIVERYSDNYLLLSPDGAEFGPIDALDTSKLEEGGRDHV</sequence>
<comment type="similarity">
    <text evidence="1">Belongs to the ABC transporter superfamily.</text>
</comment>
<keyword evidence="7" id="KW-1185">Reference proteome</keyword>
<evidence type="ECO:0000313" key="6">
    <source>
        <dbReference type="EMBL" id="KRM87236.1"/>
    </source>
</evidence>
<comment type="caution">
    <text evidence="6">The sequence shown here is derived from an EMBL/GenBank/DDBJ whole genome shotgun (WGS) entry which is preliminary data.</text>
</comment>
<dbReference type="SUPFAM" id="SSF52540">
    <property type="entry name" value="P-loop containing nucleoside triphosphate hydrolases"/>
    <property type="match status" value="1"/>
</dbReference>
<dbReference type="AlphaFoldDB" id="A0A0R2CB38"/>
<evidence type="ECO:0000256" key="3">
    <source>
        <dbReference type="ARBA" id="ARBA00022741"/>
    </source>
</evidence>
<evidence type="ECO:0000256" key="1">
    <source>
        <dbReference type="ARBA" id="ARBA00005417"/>
    </source>
</evidence>
<evidence type="ECO:0000256" key="4">
    <source>
        <dbReference type="ARBA" id="ARBA00022840"/>
    </source>
</evidence>
<evidence type="ECO:0000256" key="2">
    <source>
        <dbReference type="ARBA" id="ARBA00022448"/>
    </source>
</evidence>